<keyword evidence="2" id="KW-0560">Oxidoreductase</keyword>
<name>A0A1H8IME4_9PROT</name>
<evidence type="ECO:0000313" key="3">
    <source>
        <dbReference type="Proteomes" id="UP000183898"/>
    </source>
</evidence>
<dbReference type="RefSeq" id="WP_074746241.1">
    <property type="nucleotide sequence ID" value="NZ_FOCT01000006.1"/>
</dbReference>
<dbReference type="Gene3D" id="3.10.180.10">
    <property type="entry name" value="2,3-Dihydroxybiphenyl 1,2-Dioxygenase, domain 1"/>
    <property type="match status" value="1"/>
</dbReference>
<evidence type="ECO:0000259" key="1">
    <source>
        <dbReference type="PROSITE" id="PS51819"/>
    </source>
</evidence>
<organism evidence="2 3">
    <name type="scientific">Nitrosospira multiformis</name>
    <dbReference type="NCBI Taxonomy" id="1231"/>
    <lineage>
        <taxon>Bacteria</taxon>
        <taxon>Pseudomonadati</taxon>
        <taxon>Pseudomonadota</taxon>
        <taxon>Betaproteobacteria</taxon>
        <taxon>Nitrosomonadales</taxon>
        <taxon>Nitrosomonadaceae</taxon>
        <taxon>Nitrosospira</taxon>
    </lineage>
</organism>
<dbReference type="EMBL" id="FOCT01000006">
    <property type="protein sequence ID" value="SEN69552.1"/>
    <property type="molecule type" value="Genomic_DNA"/>
</dbReference>
<dbReference type="InterPro" id="IPR004360">
    <property type="entry name" value="Glyas_Fos-R_dOase_dom"/>
</dbReference>
<gene>
    <name evidence="2" type="ORF">SAMN05216404_106115</name>
</gene>
<keyword evidence="2" id="KW-0223">Dioxygenase</keyword>
<dbReference type="GO" id="GO:0051213">
    <property type="term" value="F:dioxygenase activity"/>
    <property type="evidence" value="ECO:0007669"/>
    <property type="project" value="UniProtKB-KW"/>
</dbReference>
<dbReference type="Proteomes" id="UP000183898">
    <property type="component" value="Unassembled WGS sequence"/>
</dbReference>
<dbReference type="PROSITE" id="PS51819">
    <property type="entry name" value="VOC"/>
    <property type="match status" value="1"/>
</dbReference>
<protein>
    <submittedName>
        <fullName evidence="2">Catechol 2,3-dioxygenase</fullName>
    </submittedName>
</protein>
<reference evidence="2 3" key="1">
    <citation type="submission" date="2016-10" db="EMBL/GenBank/DDBJ databases">
        <authorList>
            <person name="de Groot N.N."/>
        </authorList>
    </citation>
    <scope>NUCLEOTIDE SEQUENCE [LARGE SCALE GENOMIC DNA]</scope>
    <source>
        <strain evidence="2 3">Nl18</strain>
    </source>
</reference>
<accession>A0A1H8IME4</accession>
<evidence type="ECO:0000313" key="2">
    <source>
        <dbReference type="EMBL" id="SEN69552.1"/>
    </source>
</evidence>
<dbReference type="AlphaFoldDB" id="A0A1H8IME4"/>
<dbReference type="SUPFAM" id="SSF54593">
    <property type="entry name" value="Glyoxalase/Bleomycin resistance protein/Dihydroxybiphenyl dioxygenase"/>
    <property type="match status" value="1"/>
</dbReference>
<dbReference type="InterPro" id="IPR037523">
    <property type="entry name" value="VOC_core"/>
</dbReference>
<proteinExistence type="predicted"/>
<feature type="domain" description="VOC" evidence="1">
    <location>
        <begin position="4"/>
        <end position="120"/>
    </location>
</feature>
<dbReference type="CDD" id="cd08351">
    <property type="entry name" value="ChaP_like"/>
    <property type="match status" value="1"/>
</dbReference>
<sequence length="125" mass="14521">MAITLNHTIVPARDKEESARFYSRIFGFRYVGPFSHFIVVKVNDTLSLDFDNREKFDSNHYAFKVTEQEFDEIFSRLKTENIKYGSGPFDPENMSINHNDGGRGVYFRDPAGHLLEMLTVDYKIS</sequence>
<dbReference type="Pfam" id="PF00903">
    <property type="entry name" value="Glyoxalase"/>
    <property type="match status" value="1"/>
</dbReference>
<dbReference type="InterPro" id="IPR029068">
    <property type="entry name" value="Glyas_Bleomycin-R_OHBP_Dase"/>
</dbReference>